<protein>
    <recommendedName>
        <fullName evidence="3">F-box domain-containing protein</fullName>
    </recommendedName>
</protein>
<name>A0A165SXJ5_9APHY</name>
<reference evidence="1 2" key="1">
    <citation type="journal article" date="2016" name="Mol. Biol. Evol.">
        <title>Comparative Genomics of Early-Diverging Mushroom-Forming Fungi Provides Insights into the Origins of Lignocellulose Decay Capabilities.</title>
        <authorList>
            <person name="Nagy L.G."/>
            <person name="Riley R."/>
            <person name="Tritt A."/>
            <person name="Adam C."/>
            <person name="Daum C."/>
            <person name="Floudas D."/>
            <person name="Sun H."/>
            <person name="Yadav J.S."/>
            <person name="Pangilinan J."/>
            <person name="Larsson K.H."/>
            <person name="Matsuura K."/>
            <person name="Barry K."/>
            <person name="Labutti K."/>
            <person name="Kuo R."/>
            <person name="Ohm R.A."/>
            <person name="Bhattacharya S.S."/>
            <person name="Shirouzu T."/>
            <person name="Yoshinaga Y."/>
            <person name="Martin F.M."/>
            <person name="Grigoriev I.V."/>
            <person name="Hibbett D.S."/>
        </authorList>
    </citation>
    <scope>NUCLEOTIDE SEQUENCE [LARGE SCALE GENOMIC DNA]</scope>
    <source>
        <strain evidence="1 2">L-15889</strain>
    </source>
</reference>
<gene>
    <name evidence="1" type="ORF">DAEQUDRAFT_762908</name>
</gene>
<evidence type="ECO:0008006" key="3">
    <source>
        <dbReference type="Google" id="ProtNLM"/>
    </source>
</evidence>
<evidence type="ECO:0000313" key="2">
    <source>
        <dbReference type="Proteomes" id="UP000076727"/>
    </source>
</evidence>
<dbReference type="AlphaFoldDB" id="A0A165SXJ5"/>
<dbReference type="STRING" id="1314783.A0A165SXJ5"/>
<dbReference type="EMBL" id="KV429040">
    <property type="protein sequence ID" value="KZT72634.1"/>
    <property type="molecule type" value="Genomic_DNA"/>
</dbReference>
<dbReference type="OrthoDB" id="613763at2759"/>
<accession>A0A165SXJ5</accession>
<proteinExistence type="predicted"/>
<organism evidence="1 2">
    <name type="scientific">Daedalea quercina L-15889</name>
    <dbReference type="NCBI Taxonomy" id="1314783"/>
    <lineage>
        <taxon>Eukaryota</taxon>
        <taxon>Fungi</taxon>
        <taxon>Dikarya</taxon>
        <taxon>Basidiomycota</taxon>
        <taxon>Agaricomycotina</taxon>
        <taxon>Agaricomycetes</taxon>
        <taxon>Polyporales</taxon>
        <taxon>Fomitopsis</taxon>
    </lineage>
</organism>
<keyword evidence="2" id="KW-1185">Reference proteome</keyword>
<sequence length="373" mass="40825">MSLTSLPVEILDAVCEPLAAFPSTLAKLALTCTFVTPSATRALYRSISVSQYSRTLPLVPLLATRPDLARLVHEFSITIDDTYPVLRAFYLQLRVALCQMSCIESLVLLVDAGASWILPIHDQPLYHLEHFICSFPLDAQVCAFLSQTPSLRLLQIAESPRLDTQVLPDTHVPLLDSYTGPAALLPSLASRPLSTIHLTGDLRIEHIPQAAGAPAAGRLNSEPISFPYAAPKHVPCEGIVNARKALRVFSAITSAPPAELLEALAVAYPELAYLRLMTMSAFWEAPDMTLYTRISESLSSLPALSVFELSGMHWEARSKSANPSNSRVGDQCIAKEWISPPVTPRALEVPPGVDMEDTTHSLEFGDSYFDWSY</sequence>
<dbReference type="Proteomes" id="UP000076727">
    <property type="component" value="Unassembled WGS sequence"/>
</dbReference>
<evidence type="ECO:0000313" key="1">
    <source>
        <dbReference type="EMBL" id="KZT72634.1"/>
    </source>
</evidence>